<keyword evidence="3" id="KW-1003">Cell membrane</keyword>
<feature type="transmembrane region" description="Helical" evidence="7">
    <location>
        <begin position="221"/>
        <end position="237"/>
    </location>
</feature>
<dbReference type="PANTHER" id="PTHR40074">
    <property type="entry name" value="O-ACETYLTRANSFERASE WECH"/>
    <property type="match status" value="1"/>
</dbReference>
<feature type="transmembrane region" description="Helical" evidence="7">
    <location>
        <begin position="243"/>
        <end position="260"/>
    </location>
</feature>
<dbReference type="Pfam" id="PF01757">
    <property type="entry name" value="Acyl_transf_3"/>
    <property type="match status" value="1"/>
</dbReference>
<evidence type="ECO:0000256" key="2">
    <source>
        <dbReference type="ARBA" id="ARBA00007400"/>
    </source>
</evidence>
<feature type="transmembrane region" description="Helical" evidence="7">
    <location>
        <begin position="194"/>
        <end position="214"/>
    </location>
</feature>
<dbReference type="STRING" id="69222.BG55_06775"/>
<evidence type="ECO:0000313" key="10">
    <source>
        <dbReference type="Proteomes" id="UP000019918"/>
    </source>
</evidence>
<accession>A0A014NR36</accession>
<evidence type="ECO:0000259" key="8">
    <source>
        <dbReference type="Pfam" id="PF01757"/>
    </source>
</evidence>
<feature type="transmembrane region" description="Helical" evidence="7">
    <location>
        <begin position="311"/>
        <end position="336"/>
    </location>
</feature>
<evidence type="ECO:0000256" key="4">
    <source>
        <dbReference type="ARBA" id="ARBA00022692"/>
    </source>
</evidence>
<dbReference type="RefSeq" id="WP_034935643.1">
    <property type="nucleotide sequence ID" value="NZ_JFHN01000034.1"/>
</dbReference>
<comment type="caution">
    <text evidence="9">The sequence shown here is derived from an EMBL/GenBank/DDBJ whole genome shotgun (WGS) entry which is preliminary data.</text>
</comment>
<feature type="transmembrane region" description="Helical" evidence="7">
    <location>
        <begin position="20"/>
        <end position="40"/>
    </location>
</feature>
<dbReference type="Proteomes" id="UP000019918">
    <property type="component" value="Unassembled WGS sequence"/>
</dbReference>
<dbReference type="EMBL" id="JFHN01000034">
    <property type="protein sequence ID" value="EXU76285.1"/>
    <property type="molecule type" value="Genomic_DNA"/>
</dbReference>
<dbReference type="PANTHER" id="PTHR40074:SF4">
    <property type="entry name" value="INNER MEMBRANE PROTEIN YCFT"/>
    <property type="match status" value="1"/>
</dbReference>
<name>A0A014NR36_9GAMM</name>
<dbReference type="InterPro" id="IPR002656">
    <property type="entry name" value="Acyl_transf_3_dom"/>
</dbReference>
<evidence type="ECO:0000256" key="3">
    <source>
        <dbReference type="ARBA" id="ARBA00022475"/>
    </source>
</evidence>
<dbReference type="GO" id="GO:0009246">
    <property type="term" value="P:enterobacterial common antigen biosynthetic process"/>
    <property type="evidence" value="ECO:0007669"/>
    <property type="project" value="TreeGrafter"/>
</dbReference>
<feature type="transmembrane region" description="Helical" evidence="7">
    <location>
        <begin position="169"/>
        <end position="188"/>
    </location>
</feature>
<dbReference type="OrthoDB" id="9767863at2"/>
<evidence type="ECO:0000256" key="6">
    <source>
        <dbReference type="ARBA" id="ARBA00023136"/>
    </source>
</evidence>
<feature type="transmembrane region" description="Helical" evidence="7">
    <location>
        <begin position="138"/>
        <end position="157"/>
    </location>
</feature>
<proteinExistence type="inferred from homology"/>
<organism evidence="9 10">
    <name type="scientific">Erwinia mallotivora</name>
    <dbReference type="NCBI Taxonomy" id="69222"/>
    <lineage>
        <taxon>Bacteria</taxon>
        <taxon>Pseudomonadati</taxon>
        <taxon>Pseudomonadota</taxon>
        <taxon>Gammaproteobacteria</taxon>
        <taxon>Enterobacterales</taxon>
        <taxon>Erwiniaceae</taxon>
        <taxon>Erwinia</taxon>
    </lineage>
</organism>
<dbReference type="AlphaFoldDB" id="A0A014NR36"/>
<keyword evidence="4 7" id="KW-0812">Transmembrane</keyword>
<dbReference type="GO" id="GO:0005886">
    <property type="term" value="C:plasma membrane"/>
    <property type="evidence" value="ECO:0007669"/>
    <property type="project" value="UniProtKB-SubCell"/>
</dbReference>
<sequence>MHTAEREEIAWINSLKGGCILLVVLWHVTFPGYATTVIQLSAGFIPARLWLAVNNYLVPLRMPVFFFVSGLLASHGILHRDWKQVLTGRVINLFYLYFIWGVIQWLIIRGVSGHIMGGQLSTGSNAAWAETPLKFMRLMLLAMSSCWYLYALGLFFLLAKLFRQQNGSLLLMAVVLNYAAVSGIIPGWGPASLAQYLIFFLLGVFHSDMLLRWSEGRRRNLPVWLMLVILAVAHLLPGLRHNLFLSVLSILFSIALCRQLNRWFTLRWLNWLGRNTLQIYVLHRIFIEFFGMSLMRMAARYQLFADNVFSLIWAAGFPVVMVTICVACSVAAGTLLNRGLGRRLFIYPTLLHRKCDV</sequence>
<gene>
    <name evidence="9" type="ORF">BG55_06775</name>
</gene>
<reference evidence="9 10" key="1">
    <citation type="submission" date="2014-02" db="EMBL/GenBank/DDBJ databases">
        <title>Draft genome of Erwinia mallotivora strain BT-MARDI, a papaya dieback pathogen.</title>
        <authorList>
            <person name="Redzuan R."/>
            <person name="Abu Bakar N."/>
            <person name="Badrun R."/>
            <person name="Mohd Raih M.F."/>
            <person name="Rozano L."/>
            <person name="Mat Amin N."/>
        </authorList>
    </citation>
    <scope>NUCLEOTIDE SEQUENCE [LARGE SCALE GENOMIC DNA]</scope>
    <source>
        <strain evidence="9 10">BT-MARDI</strain>
    </source>
</reference>
<evidence type="ECO:0000256" key="7">
    <source>
        <dbReference type="SAM" id="Phobius"/>
    </source>
</evidence>
<comment type="similarity">
    <text evidence="2">Belongs to the acyltransferase 3 family.</text>
</comment>
<keyword evidence="6 7" id="KW-0472">Membrane</keyword>
<keyword evidence="9" id="KW-0012">Acyltransferase</keyword>
<evidence type="ECO:0000256" key="1">
    <source>
        <dbReference type="ARBA" id="ARBA00004651"/>
    </source>
</evidence>
<dbReference type="PATRIC" id="fig|69222.5.peg.1397"/>
<comment type="subcellular location">
    <subcellularLocation>
        <location evidence="1">Cell membrane</location>
        <topology evidence="1">Multi-pass membrane protein</topology>
    </subcellularLocation>
</comment>
<feature type="transmembrane region" description="Helical" evidence="7">
    <location>
        <begin position="60"/>
        <end position="78"/>
    </location>
</feature>
<keyword evidence="9" id="KW-0808">Transferase</keyword>
<feature type="transmembrane region" description="Helical" evidence="7">
    <location>
        <begin position="90"/>
        <end position="108"/>
    </location>
</feature>
<protein>
    <submittedName>
        <fullName evidence="9">Acyltransferase</fullName>
    </submittedName>
</protein>
<feature type="transmembrane region" description="Helical" evidence="7">
    <location>
        <begin position="281"/>
        <end position="299"/>
    </location>
</feature>
<evidence type="ECO:0000256" key="5">
    <source>
        <dbReference type="ARBA" id="ARBA00022989"/>
    </source>
</evidence>
<keyword evidence="10" id="KW-1185">Reference proteome</keyword>
<feature type="domain" description="Acyltransferase 3" evidence="8">
    <location>
        <begin position="9"/>
        <end position="327"/>
    </location>
</feature>
<evidence type="ECO:0000313" key="9">
    <source>
        <dbReference type="EMBL" id="EXU76285.1"/>
    </source>
</evidence>
<dbReference type="GO" id="GO:0016413">
    <property type="term" value="F:O-acetyltransferase activity"/>
    <property type="evidence" value="ECO:0007669"/>
    <property type="project" value="TreeGrafter"/>
</dbReference>
<keyword evidence="5 7" id="KW-1133">Transmembrane helix</keyword>